<keyword evidence="3" id="KW-1185">Reference proteome</keyword>
<organism evidence="2 3">
    <name type="scientific">Aaosphaeria arxii CBS 175.79</name>
    <dbReference type="NCBI Taxonomy" id="1450172"/>
    <lineage>
        <taxon>Eukaryota</taxon>
        <taxon>Fungi</taxon>
        <taxon>Dikarya</taxon>
        <taxon>Ascomycota</taxon>
        <taxon>Pezizomycotina</taxon>
        <taxon>Dothideomycetes</taxon>
        <taxon>Pleosporomycetidae</taxon>
        <taxon>Pleosporales</taxon>
        <taxon>Pleosporales incertae sedis</taxon>
        <taxon>Aaosphaeria</taxon>
    </lineage>
</organism>
<sequence>MSTNNDDSTSYSHSTLEAVPKQYPSKFTVLPTADDTPKYFYEPPPAESSPPSKAARYTTRPFLIIYAILIAIIAGVVGGVAGKFIEANNKGVDPTRCSSGQSGSPLEAVPSLCPQPPNPTKNDTNATAQAITIPFVDCDKVDEQFVTSDLSKVPYRIFCDVDWSSGPDPQPDIVAILAASPSECIEACDSINIFNGSSAPCAGGIYVPEWFDGERAMADNNNKPQNCFLKPRLARLPKRNTNHKIKQVLGLCVPKACPDHKG</sequence>
<keyword evidence="1" id="KW-0472">Membrane</keyword>
<keyword evidence="1" id="KW-1133">Transmembrane helix</keyword>
<evidence type="ECO:0000256" key="1">
    <source>
        <dbReference type="SAM" id="Phobius"/>
    </source>
</evidence>
<name>A0A6A5XZ06_9PLEO</name>
<keyword evidence="1" id="KW-0812">Transmembrane</keyword>
<proteinExistence type="predicted"/>
<dbReference type="RefSeq" id="XP_033386565.1">
    <property type="nucleotide sequence ID" value="XM_033530970.1"/>
</dbReference>
<feature type="transmembrane region" description="Helical" evidence="1">
    <location>
        <begin position="63"/>
        <end position="85"/>
    </location>
</feature>
<dbReference type="EMBL" id="ML978068">
    <property type="protein sequence ID" value="KAF2018226.1"/>
    <property type="molecule type" value="Genomic_DNA"/>
</dbReference>
<gene>
    <name evidence="2" type="ORF">BU24DRAFT_449727</name>
</gene>
<protein>
    <submittedName>
        <fullName evidence="2">Uncharacterized protein</fullName>
    </submittedName>
</protein>
<reference evidence="2" key="1">
    <citation type="journal article" date="2020" name="Stud. Mycol.">
        <title>101 Dothideomycetes genomes: a test case for predicting lifestyles and emergence of pathogens.</title>
        <authorList>
            <person name="Haridas S."/>
            <person name="Albert R."/>
            <person name="Binder M."/>
            <person name="Bloem J."/>
            <person name="Labutti K."/>
            <person name="Salamov A."/>
            <person name="Andreopoulos B."/>
            <person name="Baker S."/>
            <person name="Barry K."/>
            <person name="Bills G."/>
            <person name="Bluhm B."/>
            <person name="Cannon C."/>
            <person name="Castanera R."/>
            <person name="Culley D."/>
            <person name="Daum C."/>
            <person name="Ezra D."/>
            <person name="Gonzalez J."/>
            <person name="Henrissat B."/>
            <person name="Kuo A."/>
            <person name="Liang C."/>
            <person name="Lipzen A."/>
            <person name="Lutzoni F."/>
            <person name="Magnuson J."/>
            <person name="Mondo S."/>
            <person name="Nolan M."/>
            <person name="Ohm R."/>
            <person name="Pangilinan J."/>
            <person name="Park H.-J."/>
            <person name="Ramirez L."/>
            <person name="Alfaro M."/>
            <person name="Sun H."/>
            <person name="Tritt A."/>
            <person name="Yoshinaga Y."/>
            <person name="Zwiers L.-H."/>
            <person name="Turgeon B."/>
            <person name="Goodwin S."/>
            <person name="Spatafora J."/>
            <person name="Crous P."/>
            <person name="Grigoriev I."/>
        </authorList>
    </citation>
    <scope>NUCLEOTIDE SEQUENCE</scope>
    <source>
        <strain evidence="2">CBS 175.79</strain>
    </source>
</reference>
<evidence type="ECO:0000313" key="2">
    <source>
        <dbReference type="EMBL" id="KAF2018226.1"/>
    </source>
</evidence>
<evidence type="ECO:0000313" key="3">
    <source>
        <dbReference type="Proteomes" id="UP000799778"/>
    </source>
</evidence>
<dbReference type="GeneID" id="54288367"/>
<accession>A0A6A5XZ06</accession>
<dbReference type="Proteomes" id="UP000799778">
    <property type="component" value="Unassembled WGS sequence"/>
</dbReference>
<dbReference type="AlphaFoldDB" id="A0A6A5XZ06"/>
<dbReference type="OrthoDB" id="5358884at2759"/>